<evidence type="ECO:0008006" key="4">
    <source>
        <dbReference type="Google" id="ProtNLM"/>
    </source>
</evidence>
<evidence type="ECO:0000313" key="2">
    <source>
        <dbReference type="EMBL" id="GAA2632040.1"/>
    </source>
</evidence>
<name>A0ABP6D659_9ACTN</name>
<evidence type="ECO:0000313" key="3">
    <source>
        <dbReference type="Proteomes" id="UP001500151"/>
    </source>
</evidence>
<keyword evidence="1" id="KW-1133">Transmembrane helix</keyword>
<dbReference type="Proteomes" id="UP001500151">
    <property type="component" value="Unassembled WGS sequence"/>
</dbReference>
<protein>
    <recommendedName>
        <fullName evidence="4">Acyltransferase</fullName>
    </recommendedName>
</protein>
<gene>
    <name evidence="2" type="ORF">GCM10010307_25030</name>
</gene>
<keyword evidence="3" id="KW-1185">Reference proteome</keyword>
<keyword evidence="1" id="KW-0472">Membrane</keyword>
<reference evidence="3" key="1">
    <citation type="journal article" date="2019" name="Int. J. Syst. Evol. Microbiol.">
        <title>The Global Catalogue of Microorganisms (GCM) 10K type strain sequencing project: providing services to taxonomists for standard genome sequencing and annotation.</title>
        <authorList>
            <consortium name="The Broad Institute Genomics Platform"/>
            <consortium name="The Broad Institute Genome Sequencing Center for Infectious Disease"/>
            <person name="Wu L."/>
            <person name="Ma J."/>
        </authorList>
    </citation>
    <scope>NUCLEOTIDE SEQUENCE [LARGE SCALE GENOMIC DNA]</scope>
    <source>
        <strain evidence="3">JCM 4524</strain>
    </source>
</reference>
<organism evidence="2 3">
    <name type="scientific">Streptomyces vastus</name>
    <dbReference type="NCBI Taxonomy" id="285451"/>
    <lineage>
        <taxon>Bacteria</taxon>
        <taxon>Bacillati</taxon>
        <taxon>Actinomycetota</taxon>
        <taxon>Actinomycetes</taxon>
        <taxon>Kitasatosporales</taxon>
        <taxon>Streptomycetaceae</taxon>
        <taxon>Streptomyces</taxon>
    </lineage>
</organism>
<sequence>MLRRWAGRLAWPALGLLFLTAWKVPATGEGVWTAAWYTVGFLAVAIVSATLVTGLELRPDTRLSRALSLAPLAWVGRNLSYGIYLWHYPIVRLLASLGVKDGQMSATVMLTTVMALLSYALVEAPFLRRGRRVRSEPGRCSAVSTPTAAPPPT</sequence>
<feature type="transmembrane region" description="Helical" evidence="1">
    <location>
        <begin position="33"/>
        <end position="55"/>
    </location>
</feature>
<keyword evidence="1" id="KW-0812">Transmembrane</keyword>
<dbReference type="EMBL" id="BAAASJ010000026">
    <property type="protein sequence ID" value="GAA2632040.1"/>
    <property type="molecule type" value="Genomic_DNA"/>
</dbReference>
<comment type="caution">
    <text evidence="2">The sequence shown here is derived from an EMBL/GenBank/DDBJ whole genome shotgun (WGS) entry which is preliminary data.</text>
</comment>
<evidence type="ECO:0000256" key="1">
    <source>
        <dbReference type="SAM" id="Phobius"/>
    </source>
</evidence>
<feature type="transmembrane region" description="Helical" evidence="1">
    <location>
        <begin position="67"/>
        <end position="86"/>
    </location>
</feature>
<proteinExistence type="predicted"/>
<feature type="transmembrane region" description="Helical" evidence="1">
    <location>
        <begin position="106"/>
        <end position="127"/>
    </location>
</feature>
<dbReference type="RefSeq" id="WP_344389758.1">
    <property type="nucleotide sequence ID" value="NZ_BAAASJ010000026.1"/>
</dbReference>
<accession>A0ABP6D659</accession>